<protein>
    <recommendedName>
        <fullName evidence="7">1-acyl-sn-glycerol-3-phosphate acyltransferase</fullName>
        <ecNumber evidence="7">2.3.1.51</ecNumber>
    </recommendedName>
</protein>
<feature type="compositionally biased region" description="Low complexity" evidence="9">
    <location>
        <begin position="163"/>
        <end position="176"/>
    </location>
</feature>
<comment type="caution">
    <text evidence="12">The sequence shown here is derived from an EMBL/GenBank/DDBJ whole genome shotgun (WGS) entry which is preliminary data.</text>
</comment>
<feature type="coiled-coil region" evidence="8">
    <location>
        <begin position="85"/>
        <end position="132"/>
    </location>
</feature>
<keyword evidence="8" id="KW-0175">Coiled coil</keyword>
<keyword evidence="13" id="KW-1185">Reference proteome</keyword>
<evidence type="ECO:0000256" key="6">
    <source>
        <dbReference type="ARBA" id="ARBA00023315"/>
    </source>
</evidence>
<dbReference type="NCBIfam" id="TIGR00530">
    <property type="entry name" value="AGP_acyltrn"/>
    <property type="match status" value="1"/>
</dbReference>
<evidence type="ECO:0000313" key="12">
    <source>
        <dbReference type="EMBL" id="CAE7563745.1"/>
    </source>
</evidence>
<organism evidence="12 13">
    <name type="scientific">Symbiodinium pilosum</name>
    <name type="common">Dinoflagellate</name>
    <dbReference type="NCBI Taxonomy" id="2952"/>
    <lineage>
        <taxon>Eukaryota</taxon>
        <taxon>Sar</taxon>
        <taxon>Alveolata</taxon>
        <taxon>Dinophyceae</taxon>
        <taxon>Suessiales</taxon>
        <taxon>Symbiodiniaceae</taxon>
        <taxon>Symbiodinium</taxon>
    </lineage>
</organism>
<dbReference type="InterPro" id="IPR004552">
    <property type="entry name" value="AGP_acyltrans"/>
</dbReference>
<comment type="domain">
    <text evidence="7">The HXXXXD motif is essential for acyltransferase activity and may constitute the binding site for the phosphate moiety of the glycerol-3-phosphate.</text>
</comment>
<feature type="region of interest" description="Disordered" evidence="9">
    <location>
        <begin position="162"/>
        <end position="183"/>
    </location>
</feature>
<evidence type="ECO:0000256" key="3">
    <source>
        <dbReference type="ARBA" id="ARBA00022516"/>
    </source>
</evidence>
<evidence type="ECO:0000256" key="7">
    <source>
        <dbReference type="RuleBase" id="RU361267"/>
    </source>
</evidence>
<dbReference type="InterPro" id="IPR002123">
    <property type="entry name" value="Plipid/glycerol_acylTrfase"/>
</dbReference>
<evidence type="ECO:0000256" key="9">
    <source>
        <dbReference type="SAM" id="MobiDB-lite"/>
    </source>
</evidence>
<dbReference type="GO" id="GO:0016020">
    <property type="term" value="C:membrane"/>
    <property type="evidence" value="ECO:0007669"/>
    <property type="project" value="InterPro"/>
</dbReference>
<keyword evidence="10" id="KW-0812">Transmembrane</keyword>
<evidence type="ECO:0000256" key="5">
    <source>
        <dbReference type="ARBA" id="ARBA00023098"/>
    </source>
</evidence>
<feature type="region of interest" description="Disordered" evidence="9">
    <location>
        <begin position="52"/>
        <end position="80"/>
    </location>
</feature>
<proteinExistence type="inferred from homology"/>
<dbReference type="SUPFAM" id="SSF69593">
    <property type="entry name" value="Glycerol-3-phosphate (1)-acyltransferase"/>
    <property type="match status" value="1"/>
</dbReference>
<dbReference type="GO" id="GO:0003841">
    <property type="term" value="F:1-acylglycerol-3-phosphate O-acyltransferase activity"/>
    <property type="evidence" value="ECO:0007669"/>
    <property type="project" value="UniProtKB-UniRule"/>
</dbReference>
<feature type="transmembrane region" description="Helical" evidence="10">
    <location>
        <begin position="257"/>
        <end position="279"/>
    </location>
</feature>
<name>A0A812UFY6_SYMPI</name>
<accession>A0A812UFY6</accession>
<sequence>MGGALCPCLGDRGKTASDAAPCAAIEEIPRAVPSSAGLECPINGELPDLLRNRFPQASSPANEGSAPVAKPNSNPEAEPPAKIAAAKAMEERETFLRNLEAAEDAARLEAKRARLEAENVRVRAAFAKLQNLTKGARVSFDEIVEVHELAELDMPEDNEMLVTPASSSSTGSPQQSILKGKQITSSSSWAVEARAQLDQDSDSDEVYEYDGSDDDVFFEECLLDLSAKPLYAGGCRLGHLESVNAWVITLANHPIRLAVTIFSLSAWVVPAILLGLPVVKRKDPKSRKYVDGVIGVWSKMTTWPFFKVKVKGRENLPPEDQAVVYAGNHQSFMDILSCYHLNKPFKWVSKASILKIPVIGWAMKRANTITIEREDRRSQMEAFRRCISTLQEGTSIFIFPEGTRSADGALLKFKKGPVSMAKRAKVPIIPVTILGTGRMMPSKKEYLLYHSRPGVEIIVHPPMSAQEVQDTPDADTLLKLRQTIESALPLQLQKGTVAS</sequence>
<evidence type="ECO:0000259" key="11">
    <source>
        <dbReference type="SMART" id="SM00563"/>
    </source>
</evidence>
<dbReference type="AlphaFoldDB" id="A0A812UFY6"/>
<evidence type="ECO:0000256" key="8">
    <source>
        <dbReference type="SAM" id="Coils"/>
    </source>
</evidence>
<keyword evidence="3 7" id="KW-0444">Lipid biosynthesis</keyword>
<dbReference type="SMART" id="SM00563">
    <property type="entry name" value="PlsC"/>
    <property type="match status" value="1"/>
</dbReference>
<keyword evidence="7" id="KW-1208">Phospholipid metabolism</keyword>
<dbReference type="PANTHER" id="PTHR10434:SF64">
    <property type="entry name" value="1-ACYL-SN-GLYCEROL-3-PHOSPHATE ACYLTRANSFERASE-RELATED"/>
    <property type="match status" value="1"/>
</dbReference>
<keyword evidence="4 7" id="KW-0808">Transferase</keyword>
<evidence type="ECO:0000256" key="1">
    <source>
        <dbReference type="ARBA" id="ARBA00005189"/>
    </source>
</evidence>
<comment type="similarity">
    <text evidence="2 7">Belongs to the 1-acyl-sn-glycerol-3-phosphate acyltransferase family.</text>
</comment>
<evidence type="ECO:0000313" key="13">
    <source>
        <dbReference type="Proteomes" id="UP000649617"/>
    </source>
</evidence>
<keyword evidence="10" id="KW-0472">Membrane</keyword>
<dbReference type="Pfam" id="PF01553">
    <property type="entry name" value="Acyltransferase"/>
    <property type="match status" value="1"/>
</dbReference>
<dbReference type="EC" id="2.3.1.51" evidence="7"/>
<dbReference type="PANTHER" id="PTHR10434">
    <property type="entry name" value="1-ACYL-SN-GLYCEROL-3-PHOSPHATE ACYLTRANSFERASE"/>
    <property type="match status" value="1"/>
</dbReference>
<evidence type="ECO:0000256" key="4">
    <source>
        <dbReference type="ARBA" id="ARBA00022679"/>
    </source>
</evidence>
<evidence type="ECO:0000256" key="2">
    <source>
        <dbReference type="ARBA" id="ARBA00008655"/>
    </source>
</evidence>
<evidence type="ECO:0000256" key="10">
    <source>
        <dbReference type="SAM" id="Phobius"/>
    </source>
</evidence>
<keyword evidence="7" id="KW-0594">Phospholipid biosynthesis</keyword>
<dbReference type="EMBL" id="CAJNIZ010036114">
    <property type="protein sequence ID" value="CAE7563745.1"/>
    <property type="molecule type" value="Genomic_DNA"/>
</dbReference>
<keyword evidence="5 7" id="KW-0443">Lipid metabolism</keyword>
<dbReference type="OrthoDB" id="417078at2759"/>
<comment type="pathway">
    <text evidence="1">Lipid metabolism.</text>
</comment>
<dbReference type="GO" id="GO:0006654">
    <property type="term" value="P:phosphatidic acid biosynthetic process"/>
    <property type="evidence" value="ECO:0007669"/>
    <property type="project" value="TreeGrafter"/>
</dbReference>
<comment type="catalytic activity">
    <reaction evidence="7">
        <text>a 1-acyl-sn-glycero-3-phosphate + an acyl-CoA = a 1,2-diacyl-sn-glycero-3-phosphate + CoA</text>
        <dbReference type="Rhea" id="RHEA:19709"/>
        <dbReference type="ChEBI" id="CHEBI:57287"/>
        <dbReference type="ChEBI" id="CHEBI:57970"/>
        <dbReference type="ChEBI" id="CHEBI:58342"/>
        <dbReference type="ChEBI" id="CHEBI:58608"/>
        <dbReference type="EC" id="2.3.1.51"/>
    </reaction>
</comment>
<gene>
    <name evidence="12" type="primary">LPAT1</name>
    <name evidence="12" type="ORF">SPIL2461_LOCUS15100</name>
</gene>
<keyword evidence="10" id="KW-1133">Transmembrane helix</keyword>
<dbReference type="Proteomes" id="UP000649617">
    <property type="component" value="Unassembled WGS sequence"/>
</dbReference>
<dbReference type="CDD" id="cd07989">
    <property type="entry name" value="LPLAT_AGPAT-like"/>
    <property type="match status" value="1"/>
</dbReference>
<feature type="domain" description="Phospholipid/glycerol acyltransferase" evidence="11">
    <location>
        <begin position="323"/>
        <end position="436"/>
    </location>
</feature>
<reference evidence="12" key="1">
    <citation type="submission" date="2021-02" db="EMBL/GenBank/DDBJ databases">
        <authorList>
            <person name="Dougan E. K."/>
            <person name="Rhodes N."/>
            <person name="Thang M."/>
            <person name="Chan C."/>
        </authorList>
    </citation>
    <scope>NUCLEOTIDE SEQUENCE</scope>
</reference>
<keyword evidence="6 7" id="KW-0012">Acyltransferase</keyword>